<dbReference type="AlphaFoldDB" id="A0A8T0GIC5"/>
<evidence type="ECO:0000313" key="4">
    <source>
        <dbReference type="EMBL" id="KAG0559246.1"/>
    </source>
</evidence>
<feature type="domain" description="MHD1" evidence="2">
    <location>
        <begin position="499"/>
        <end position="642"/>
    </location>
</feature>
<dbReference type="InterPro" id="IPR008528">
    <property type="entry name" value="unc-13_homologue"/>
</dbReference>
<gene>
    <name evidence="4" type="ORF">KC19_10G090300</name>
</gene>
<dbReference type="PROSITE" id="PS51258">
    <property type="entry name" value="MHD1"/>
    <property type="match status" value="1"/>
</dbReference>
<dbReference type="InterPro" id="IPR057984">
    <property type="entry name" value="PATROL1_C"/>
</dbReference>
<feature type="region of interest" description="Disordered" evidence="1">
    <location>
        <begin position="1"/>
        <end position="27"/>
    </location>
</feature>
<dbReference type="Pfam" id="PF25761">
    <property type="entry name" value="TPR_PATROL1"/>
    <property type="match status" value="1"/>
</dbReference>
<evidence type="ECO:0000259" key="3">
    <source>
        <dbReference type="PROSITE" id="PS51259"/>
    </source>
</evidence>
<reference evidence="4" key="1">
    <citation type="submission" date="2020-06" db="EMBL/GenBank/DDBJ databases">
        <title>WGS assembly of Ceratodon purpureus strain R40.</title>
        <authorList>
            <person name="Carey S.B."/>
            <person name="Jenkins J."/>
            <person name="Shu S."/>
            <person name="Lovell J.T."/>
            <person name="Sreedasyam A."/>
            <person name="Maumus F."/>
            <person name="Tiley G.P."/>
            <person name="Fernandez-Pozo N."/>
            <person name="Barry K."/>
            <person name="Chen C."/>
            <person name="Wang M."/>
            <person name="Lipzen A."/>
            <person name="Daum C."/>
            <person name="Saski C.A."/>
            <person name="Payton A.C."/>
            <person name="Mcbreen J.C."/>
            <person name="Conrad R.E."/>
            <person name="Kollar L.M."/>
            <person name="Olsson S."/>
            <person name="Huttunen S."/>
            <person name="Landis J.B."/>
            <person name="Wickett N.J."/>
            <person name="Johnson M.G."/>
            <person name="Rensing S.A."/>
            <person name="Grimwood J."/>
            <person name="Schmutz J."/>
            <person name="Mcdaniel S.F."/>
        </authorList>
    </citation>
    <scope>NUCLEOTIDE SEQUENCE</scope>
    <source>
        <strain evidence="4">R40</strain>
    </source>
</reference>
<proteinExistence type="predicted"/>
<organism evidence="4 5">
    <name type="scientific">Ceratodon purpureus</name>
    <name type="common">Fire moss</name>
    <name type="synonym">Dicranum purpureum</name>
    <dbReference type="NCBI Taxonomy" id="3225"/>
    <lineage>
        <taxon>Eukaryota</taxon>
        <taxon>Viridiplantae</taxon>
        <taxon>Streptophyta</taxon>
        <taxon>Embryophyta</taxon>
        <taxon>Bryophyta</taxon>
        <taxon>Bryophytina</taxon>
        <taxon>Bryopsida</taxon>
        <taxon>Dicranidae</taxon>
        <taxon>Pseudoditrichales</taxon>
        <taxon>Ditrichaceae</taxon>
        <taxon>Ceratodon</taxon>
    </lineage>
</organism>
<evidence type="ECO:0000259" key="2">
    <source>
        <dbReference type="PROSITE" id="PS51258"/>
    </source>
</evidence>
<evidence type="ECO:0000313" key="5">
    <source>
        <dbReference type="Proteomes" id="UP000822688"/>
    </source>
</evidence>
<protein>
    <submittedName>
        <fullName evidence="4">Uncharacterized protein</fullName>
    </submittedName>
</protein>
<feature type="region of interest" description="Disordered" evidence="1">
    <location>
        <begin position="653"/>
        <end position="676"/>
    </location>
</feature>
<dbReference type="PANTHER" id="PTHR31280">
    <property type="entry name" value="PROTEIN UNC-13 HOMOLOG"/>
    <property type="match status" value="1"/>
</dbReference>
<dbReference type="PROSITE" id="PS51259">
    <property type="entry name" value="MHD2"/>
    <property type="match status" value="1"/>
</dbReference>
<accession>A0A8T0GIC5</accession>
<dbReference type="InterPro" id="IPR014770">
    <property type="entry name" value="Munc13_1"/>
</dbReference>
<dbReference type="Proteomes" id="UP000822688">
    <property type="component" value="Chromosome 10"/>
</dbReference>
<sequence length="944" mass="104818">MAPSASPQSEGARPRTKSSELGNPIPRVKVDLTDDDFRESAYEILLANIGTTALSARSVGSARSKPEKSMTAVAASRMKKALGLKTKTGAYKRTGKARTTAELMRDQMLIPEAVDMRTRRALSRAAAGQASKRTELMLVPLELLQNIPASTFTDNSEHSRWLKRQLRVLEAGLLAHPLVRGDSQGVDALRLRQCLKEMYSRGSDTGKNTESIQALRSAAMTRATRPYNGETDDDILHWVDGYPLNANLYAALLGACFDTVDEGTVLEELDDLMEMIKKTWGVLGIDNLTHNMLFMWVLFRQYVNTGQTEVDLLGAAESQMTEVVKDYKSSRPEQWNLLHAILTTIQSWAERRLLAYHDSFPEGAGSLMAKILSLAVQSAEIIGDYDIFIDKKRRQKTPPNIVLGTVDLYVRSSIRTAFAQMMEEVDSRRKAAEEPIPALAQLAKDTLALANKELDVYSPSLKEWHPYAGGVAAVTLHACYTREIKQFMSGVTALSPDTVQVLEAADQLEKSLVQIAVEEGVEAEDGGKALIREMPPFEADRVVGDLARKWVEERLEMLGEMVTRNIEQERWEPDSLKERYAPSAVELLRIVDETLDAYFALPVSQFRDLLQDLVNGIDIQLQKYATETIGSCGSKDALIPPIPPLTRCKTKKSWFGKGKGEGKSNRSRVPQRKTAPTSNEIYNLPHLCVRMNTLHYLNAEIDSVEKKVRFGFQKEPTLSNHQPSMHPSEETVDSNLYRTRGLLKEGIDKLMEIAAYRVVFVDLKSVMWNGLYIGGVANARISAVTEELDIQLGVISESSAERLRNRVIGALMRACFEGLMLVLMAAGPARCFTVSDASMLQEDLKSLKDLFIADGDGLPADKVDREASLATEIVSLFSLPTNELIQRFNTANGNGKGGAKPSFPQTTGNWSKSDPDTLLRVLCYRGDDTASKYLKKTFRLPKNE</sequence>
<dbReference type="PANTHER" id="PTHR31280:SF4">
    <property type="entry name" value="ELONGATION FACTOR TS (DUF810)"/>
    <property type="match status" value="1"/>
</dbReference>
<feature type="domain" description="MHD2" evidence="3">
    <location>
        <begin position="778"/>
        <end position="888"/>
    </location>
</feature>
<name>A0A8T0GIC5_CERPU</name>
<evidence type="ECO:0000256" key="1">
    <source>
        <dbReference type="SAM" id="MobiDB-lite"/>
    </source>
</evidence>
<keyword evidence="5" id="KW-1185">Reference proteome</keyword>
<dbReference type="InterPro" id="IPR014772">
    <property type="entry name" value="Munc13_dom-2"/>
</dbReference>
<comment type="caution">
    <text evidence="4">The sequence shown here is derived from an EMBL/GenBank/DDBJ whole genome shotgun (WGS) entry which is preliminary data.</text>
</comment>
<dbReference type="EMBL" id="CM026431">
    <property type="protein sequence ID" value="KAG0559246.1"/>
    <property type="molecule type" value="Genomic_DNA"/>
</dbReference>